<comment type="caution">
    <text evidence="2">The sequence shown here is derived from an EMBL/GenBank/DDBJ whole genome shotgun (WGS) entry which is preliminary data.</text>
</comment>
<feature type="region of interest" description="Disordered" evidence="1">
    <location>
        <begin position="129"/>
        <end position="162"/>
    </location>
</feature>
<evidence type="ECO:0000256" key="1">
    <source>
        <dbReference type="SAM" id="MobiDB-lite"/>
    </source>
</evidence>
<feature type="compositionally biased region" description="Polar residues" evidence="1">
    <location>
        <begin position="151"/>
        <end position="162"/>
    </location>
</feature>
<evidence type="ECO:0000313" key="2">
    <source>
        <dbReference type="EMBL" id="KAL3520320.1"/>
    </source>
</evidence>
<reference evidence="2 3" key="1">
    <citation type="submission" date="2024-11" db="EMBL/GenBank/DDBJ databases">
        <title>A near-complete genome assembly of Cinchona calisaya.</title>
        <authorList>
            <person name="Lian D.C."/>
            <person name="Zhao X.W."/>
            <person name="Wei L."/>
        </authorList>
    </citation>
    <scope>NUCLEOTIDE SEQUENCE [LARGE SCALE GENOMIC DNA]</scope>
    <source>
        <tissue evidence="2">Nenye</tissue>
    </source>
</reference>
<protein>
    <submittedName>
        <fullName evidence="2">Uncharacterized protein</fullName>
    </submittedName>
</protein>
<feature type="non-terminal residue" evidence="2">
    <location>
        <position position="1"/>
    </location>
</feature>
<sequence>ACVTPPKQKDKGRESSSSPISLCQTKSSAQPQVKNANHVTIEKLQIVARSLGTKKNNPIQEEKEACVPKVNTIQAEASPCPVVVGTPSAPIKEVQKQEVISQIATHNQNQISNLNEEAEIFVMEVERNEESAEKVGSSNVSNSRDDLTLRQEASTQEQPLYF</sequence>
<accession>A0ABD2ZQ68</accession>
<organism evidence="2 3">
    <name type="scientific">Cinchona calisaya</name>
    <dbReference type="NCBI Taxonomy" id="153742"/>
    <lineage>
        <taxon>Eukaryota</taxon>
        <taxon>Viridiplantae</taxon>
        <taxon>Streptophyta</taxon>
        <taxon>Embryophyta</taxon>
        <taxon>Tracheophyta</taxon>
        <taxon>Spermatophyta</taxon>
        <taxon>Magnoliopsida</taxon>
        <taxon>eudicotyledons</taxon>
        <taxon>Gunneridae</taxon>
        <taxon>Pentapetalae</taxon>
        <taxon>asterids</taxon>
        <taxon>lamiids</taxon>
        <taxon>Gentianales</taxon>
        <taxon>Rubiaceae</taxon>
        <taxon>Cinchonoideae</taxon>
        <taxon>Cinchoneae</taxon>
        <taxon>Cinchona</taxon>
    </lineage>
</organism>
<evidence type="ECO:0000313" key="3">
    <source>
        <dbReference type="Proteomes" id="UP001630127"/>
    </source>
</evidence>
<keyword evidence="3" id="KW-1185">Reference proteome</keyword>
<name>A0ABD2ZQ68_9GENT</name>
<feature type="region of interest" description="Disordered" evidence="1">
    <location>
        <begin position="1"/>
        <end position="34"/>
    </location>
</feature>
<feature type="compositionally biased region" description="Polar residues" evidence="1">
    <location>
        <begin position="15"/>
        <end position="34"/>
    </location>
</feature>
<proteinExistence type="predicted"/>
<dbReference type="Proteomes" id="UP001630127">
    <property type="component" value="Unassembled WGS sequence"/>
</dbReference>
<dbReference type="AlphaFoldDB" id="A0ABD2ZQ68"/>
<gene>
    <name evidence="2" type="ORF">ACH5RR_018469</name>
</gene>
<dbReference type="EMBL" id="JBJUIK010000008">
    <property type="protein sequence ID" value="KAL3520320.1"/>
    <property type="molecule type" value="Genomic_DNA"/>
</dbReference>